<dbReference type="AlphaFoldDB" id="A0A8H3YQI7"/>
<dbReference type="GO" id="GO:0071013">
    <property type="term" value="C:catalytic step 2 spliceosome"/>
    <property type="evidence" value="ECO:0007669"/>
    <property type="project" value="TreeGrafter"/>
</dbReference>
<dbReference type="Proteomes" id="UP000447873">
    <property type="component" value="Unassembled WGS sequence"/>
</dbReference>
<dbReference type="GO" id="GO:1902369">
    <property type="term" value="P:negative regulation of RNA catabolic process"/>
    <property type="evidence" value="ECO:0007669"/>
    <property type="project" value="TreeGrafter"/>
</dbReference>
<dbReference type="EMBL" id="WNWS01000556">
    <property type="protein sequence ID" value="KAE9965861.1"/>
    <property type="molecule type" value="Genomic_DNA"/>
</dbReference>
<comment type="caution">
    <text evidence="5">The sequence shown here is derived from an EMBL/GenBank/DDBJ whole genome shotgun (WGS) entry which is preliminary data.</text>
</comment>
<sequence>MAESSKPAVPKFSSFKPKSAPAKNASPEPTAKGNRQKEERKDKHKDRRRDRDRDEDERRHKSRDKERRQERDHVKKSSTSQSVVKADSSDLAIRTDENGYVGSYRIDTTGDVSNLKYGSLHRYSIPAYRRSGYGNVMGAGTRAKIDRFLSDEKGIVVDAPESSKGNKKRPFLKVTSKNTRSLRLIRSDGEVQRLDHDQDFLALLPSRKRKRGSESPIPEDGEVDYRSIEGKAKESNQPHDVDLEYLTDSSHNTQNAEMEVAARRVNAQLFRRTRDDPHDLTAWLQMVEHQAALLGFMPNEDLSNSEQWTLAEMRLSIYEDALRAIGNDIESRTTLELGLLEEGAKVWEASRLSKRWENVARANKVNIRICIAYLDFTQTSFANFEFEKCKSIFLECMQNLNTQLTVRPVSRANTKAIVYIFLRLTNLMREAGYHEFSEALWQAVLELQFFRPATVHGSLNAAFEDFWESEVARIGEIHAKGWSNFDSDTQETPEAIKIMLKPVGEGEGIFKRFAHAEKTTAQHPELVHAGRSSDDTGEDDPYHMVLFRDIEPILFPAMLDHDSPRDLVPAFLLFLGMPLPEITENRGYDAWELDPFLTTITHRTPGSKDQGCGAAVKHRRVTTEVLFTDAFTGADLSDPDWVRRALQNLVDTNPEDDLLAEYFLAFEYYTAPATAAKSAKRLLKKRPHSLRLYNAYAIIQSRLKGLADGNEVFVKTLGMATSLDALEQNNTILLWRTWVFEALRIDVIPETIRRLLCVGTNKINEDIINDEIIPQFTPGNVLRTKKFLAEGRDGMLSTGLDHLAVLHIELLALFTYFSSSETLQPSLDVYTSSSSLFKLRKKEHSPAHEHLHQARAALLALHQQRAPFLKPSIMRDCLVESVTLFPNNTIFLTAYTNNEKCFKLDDRVRAVLSNIVLHEKNDTVLGWSFAIWSERQRGIELGGTSHAIRAVFDKAVKRSGKHSIQLWTKYFLFEIEMGDKTRAKQVFFRGLTNLPWSKWFIMLAFEYLDGEMGFEEMRRIWRVLGEKGFRIVIDIQDQLDDMAEEVVRRRGIE</sequence>
<evidence type="ECO:0008006" key="7">
    <source>
        <dbReference type="Google" id="ProtNLM"/>
    </source>
</evidence>
<name>A0A8H3YQI7_VENIN</name>
<dbReference type="Gene3D" id="1.25.40.10">
    <property type="entry name" value="Tetratricopeptide repeat domain"/>
    <property type="match status" value="1"/>
</dbReference>
<evidence type="ECO:0000313" key="6">
    <source>
        <dbReference type="Proteomes" id="UP000447873"/>
    </source>
</evidence>
<evidence type="ECO:0000313" key="5">
    <source>
        <dbReference type="EMBL" id="KAE9965861.1"/>
    </source>
</evidence>
<organism evidence="5 6">
    <name type="scientific">Venturia inaequalis</name>
    <name type="common">Apple scab fungus</name>
    <dbReference type="NCBI Taxonomy" id="5025"/>
    <lineage>
        <taxon>Eukaryota</taxon>
        <taxon>Fungi</taxon>
        <taxon>Dikarya</taxon>
        <taxon>Ascomycota</taxon>
        <taxon>Pezizomycotina</taxon>
        <taxon>Dothideomycetes</taxon>
        <taxon>Pleosporomycetidae</taxon>
        <taxon>Venturiales</taxon>
        <taxon>Venturiaceae</taxon>
        <taxon>Venturia</taxon>
    </lineage>
</organism>
<feature type="compositionally biased region" description="Basic and acidic residues" evidence="4">
    <location>
        <begin position="49"/>
        <end position="75"/>
    </location>
</feature>
<dbReference type="OrthoDB" id="297219at2759"/>
<dbReference type="InterPro" id="IPR011990">
    <property type="entry name" value="TPR-like_helical_dom_sf"/>
</dbReference>
<evidence type="ECO:0000256" key="3">
    <source>
        <dbReference type="ARBA" id="ARBA00023242"/>
    </source>
</evidence>
<reference evidence="5 6" key="1">
    <citation type="submission" date="2018-12" db="EMBL/GenBank/DDBJ databases">
        <title>Venturia inaequalis Genome Resource.</title>
        <authorList>
            <person name="Lichtner F.J."/>
        </authorList>
    </citation>
    <scope>NUCLEOTIDE SEQUENCE [LARGE SCALE GENOMIC DNA]</scope>
    <source>
        <strain evidence="5 6">120213</strain>
    </source>
</reference>
<dbReference type="Pfam" id="PF08424">
    <property type="entry name" value="NRDE-2"/>
    <property type="match status" value="1"/>
</dbReference>
<gene>
    <name evidence="5" type="ORF">EG328_009330</name>
</gene>
<evidence type="ECO:0000256" key="4">
    <source>
        <dbReference type="SAM" id="MobiDB-lite"/>
    </source>
</evidence>
<accession>A0A8H3YQI7</accession>
<dbReference type="InterPro" id="IPR013633">
    <property type="entry name" value="NRDE-2"/>
</dbReference>
<dbReference type="PANTHER" id="PTHR13471">
    <property type="entry name" value="TETRATRICOPEPTIDE-LIKE HELICAL"/>
    <property type="match status" value="1"/>
</dbReference>
<protein>
    <recommendedName>
        <fullName evidence="7">DUF1740-domain-containing protein</fullName>
    </recommendedName>
</protein>
<dbReference type="PANTHER" id="PTHR13471:SF0">
    <property type="entry name" value="NUCLEAR EXOSOME REGULATOR NRDE2"/>
    <property type="match status" value="1"/>
</dbReference>
<comment type="similarity">
    <text evidence="2">Belongs to the NRDE2 family.</text>
</comment>
<dbReference type="SUPFAM" id="SSF48452">
    <property type="entry name" value="TPR-like"/>
    <property type="match status" value="1"/>
</dbReference>
<feature type="region of interest" description="Disordered" evidence="4">
    <location>
        <begin position="1"/>
        <end position="90"/>
    </location>
</feature>
<comment type="subcellular location">
    <subcellularLocation>
        <location evidence="1">Nucleus</location>
    </subcellularLocation>
</comment>
<keyword evidence="3" id="KW-0539">Nucleus</keyword>
<evidence type="ECO:0000256" key="1">
    <source>
        <dbReference type="ARBA" id="ARBA00004123"/>
    </source>
</evidence>
<proteinExistence type="inferred from homology"/>
<dbReference type="GO" id="GO:0031048">
    <property type="term" value="P:regulatory ncRNA-mediated heterochromatin formation"/>
    <property type="evidence" value="ECO:0007669"/>
    <property type="project" value="TreeGrafter"/>
</dbReference>
<feature type="region of interest" description="Disordered" evidence="4">
    <location>
        <begin position="205"/>
        <end position="224"/>
    </location>
</feature>
<evidence type="ECO:0000256" key="2">
    <source>
        <dbReference type="ARBA" id="ARBA00009265"/>
    </source>
</evidence>